<protein>
    <submittedName>
        <fullName evidence="1">Uncharacterized protein</fullName>
    </submittedName>
</protein>
<evidence type="ECO:0000313" key="1">
    <source>
        <dbReference type="EMBL" id="GIY72518.1"/>
    </source>
</evidence>
<dbReference type="Proteomes" id="UP001054837">
    <property type="component" value="Unassembled WGS sequence"/>
</dbReference>
<gene>
    <name evidence="1" type="ORF">CDAR_208741</name>
</gene>
<reference evidence="1 2" key="1">
    <citation type="submission" date="2021-06" db="EMBL/GenBank/DDBJ databases">
        <title>Caerostris darwini draft genome.</title>
        <authorList>
            <person name="Kono N."/>
            <person name="Arakawa K."/>
        </authorList>
    </citation>
    <scope>NUCLEOTIDE SEQUENCE [LARGE SCALE GENOMIC DNA]</scope>
</reference>
<dbReference type="AlphaFoldDB" id="A0AAV4VQW0"/>
<sequence length="196" mass="22393">MQIMRDHSEVLLIRGLPFLCFVLCNFRHLEQTVARMGGRLSQCFSCVNGEELMGSRCSRNDGVVLMECIRLRRRLIRGLVFRRLGARKEPSENPLTVLVPDTIHFPIFDADHTKRSTMLATVWSKCLKLHSTKLGNGSPRITISISMSKFRYLDQARMVDRRGRLSQQEKMLLCVNGEELMGSRCSRNDGDAYDAV</sequence>
<accession>A0AAV4VQW0</accession>
<proteinExistence type="predicted"/>
<organism evidence="1 2">
    <name type="scientific">Caerostris darwini</name>
    <dbReference type="NCBI Taxonomy" id="1538125"/>
    <lineage>
        <taxon>Eukaryota</taxon>
        <taxon>Metazoa</taxon>
        <taxon>Ecdysozoa</taxon>
        <taxon>Arthropoda</taxon>
        <taxon>Chelicerata</taxon>
        <taxon>Arachnida</taxon>
        <taxon>Araneae</taxon>
        <taxon>Araneomorphae</taxon>
        <taxon>Entelegynae</taxon>
        <taxon>Araneoidea</taxon>
        <taxon>Araneidae</taxon>
        <taxon>Caerostris</taxon>
    </lineage>
</organism>
<dbReference type="EMBL" id="BPLQ01013495">
    <property type="protein sequence ID" value="GIY72518.1"/>
    <property type="molecule type" value="Genomic_DNA"/>
</dbReference>
<evidence type="ECO:0000313" key="2">
    <source>
        <dbReference type="Proteomes" id="UP001054837"/>
    </source>
</evidence>
<keyword evidence="2" id="KW-1185">Reference proteome</keyword>
<comment type="caution">
    <text evidence="1">The sequence shown here is derived from an EMBL/GenBank/DDBJ whole genome shotgun (WGS) entry which is preliminary data.</text>
</comment>
<name>A0AAV4VQW0_9ARAC</name>